<evidence type="ECO:0000313" key="3">
    <source>
        <dbReference type="Proteomes" id="UP001107961"/>
    </source>
</evidence>
<reference evidence="2" key="1">
    <citation type="submission" date="2022-01" db="EMBL/GenBank/DDBJ databases">
        <authorList>
            <person name="Karlyshev A.V."/>
            <person name="Jaspars M."/>
        </authorList>
    </citation>
    <scope>NUCLEOTIDE SEQUENCE</scope>
    <source>
        <strain evidence="2">AGSA3-2</strain>
    </source>
</reference>
<proteinExistence type="predicted"/>
<protein>
    <submittedName>
        <fullName evidence="2">Uncharacterized protein</fullName>
    </submittedName>
</protein>
<organism evidence="2 3">
    <name type="scientific">Alloalcanivorax xenomutans</name>
    <dbReference type="NCBI Taxonomy" id="1094342"/>
    <lineage>
        <taxon>Bacteria</taxon>
        <taxon>Pseudomonadati</taxon>
        <taxon>Pseudomonadota</taxon>
        <taxon>Gammaproteobacteria</taxon>
        <taxon>Oceanospirillales</taxon>
        <taxon>Alcanivoracaceae</taxon>
        <taxon>Alloalcanivorax</taxon>
    </lineage>
</organism>
<evidence type="ECO:0000313" key="2">
    <source>
        <dbReference type="EMBL" id="MCE7507922.1"/>
    </source>
</evidence>
<gene>
    <name evidence="2" type="ORF">LZG35_04690</name>
</gene>
<sequence length="555" mass="58062">MLVAAPALADTTPRVLHVFSNTGAKEPHAPPIYLHGVEQPTLAGLTPSGSEGFGHYYSLDLSSPEAAFSSESFPASGYVGLYTGLAELFDGTVLLGSTPYAAADPTVFRWTMGEAPGNAVTTPEDPTDDTTGFGSSFRPRGLFAVDADDNTYFGGGGAANGNTLFRLSSSGELVALVDFENYRDGTSTRYAKGQYPAALVVDDESNRLFGINVRHQSDQSGDPDAVPEGDETAGTLFEVDLSVAATDGTTPVTVLHTFARQAEGEIIASDSGLQALAKAGEWLYGTTNKALWRYRLGVSESFSLLHIFGEELGDGITPWGPLVVAADGNVYGTARRTVTEEGQPRGAGILFRVVIGKADDHADDQYEILHRFDVEADGAFPVGLYAGPVEGQTQTLYGATKRGGNEGDTVNANDADGFGTVFAVDIELPVTADIQLSADPQNLTLNESTTLTWSVSNADNCSGEGDWAGVKATEGSETITPSVDGELTFILACVDANNERVETSVTVTVAPAEDGDNGDDSGGGSSSGGGGGALSLLWLSALVLLTVRHRRRFSL</sequence>
<accession>A0A9Q3W3Z6</accession>
<feature type="region of interest" description="Disordered" evidence="1">
    <location>
        <begin position="509"/>
        <end position="528"/>
    </location>
</feature>
<dbReference type="RefSeq" id="WP_233925244.1">
    <property type="nucleotide sequence ID" value="NZ_CP136240.1"/>
</dbReference>
<dbReference type="AlphaFoldDB" id="A0A9Q3W3Z6"/>
<dbReference type="EMBL" id="JAJVKT010000004">
    <property type="protein sequence ID" value="MCE7507922.1"/>
    <property type="molecule type" value="Genomic_DNA"/>
</dbReference>
<dbReference type="Proteomes" id="UP001107961">
    <property type="component" value="Unassembled WGS sequence"/>
</dbReference>
<evidence type="ECO:0000256" key="1">
    <source>
        <dbReference type="SAM" id="MobiDB-lite"/>
    </source>
</evidence>
<comment type="caution">
    <text evidence="2">The sequence shown here is derived from an EMBL/GenBank/DDBJ whole genome shotgun (WGS) entry which is preliminary data.</text>
</comment>
<name>A0A9Q3W3Z6_9GAMM</name>
<keyword evidence="3" id="KW-1185">Reference proteome</keyword>